<dbReference type="EMBL" id="JACJVN010000064">
    <property type="protein sequence ID" value="MBB6678921.1"/>
    <property type="molecule type" value="Genomic_DNA"/>
</dbReference>
<dbReference type="Proteomes" id="UP000574133">
    <property type="component" value="Unassembled WGS sequence"/>
</dbReference>
<dbReference type="AlphaFoldDB" id="A0A841TKA3"/>
<gene>
    <name evidence="1" type="ORF">H4Q31_16650</name>
</gene>
<dbReference type="RefSeq" id="WP_185180187.1">
    <property type="nucleotide sequence ID" value="NZ_CBCSEP010000032.1"/>
</dbReference>
<evidence type="ECO:0000313" key="1">
    <source>
        <dbReference type="EMBL" id="MBB6678921.1"/>
    </source>
</evidence>
<comment type="caution">
    <text evidence="1">The sequence shown here is derived from an EMBL/GenBank/DDBJ whole genome shotgun (WGS) entry which is preliminary data.</text>
</comment>
<evidence type="ECO:0000313" key="2">
    <source>
        <dbReference type="Proteomes" id="UP000574133"/>
    </source>
</evidence>
<proteinExistence type="predicted"/>
<accession>A0A841TKA3</accession>
<sequence length="369" mass="39798">MESSRRYKRLGRRIRSPSRGEVRTAKTSAAVLASIRREGEAAGAAWRSEMPSGSLQQLKQLIQRQWASRWSQARGQLRRLDWRSIWSQSQAFGEGALQGAGFSGGRGFTPLPLQGSAAAVMYADPSSGAALPAVLGELIRLPLAETILVAGDVPEEFLLQARSHEHVTIASLAEEIDADVGRALGAKLTGADIVLFVDARKPVSAELLARFLWACDEGLDVALNDLADSRKMFQERSPLAWLREFLNATLGRSDLRLNMIGSLPFALSRNAIDTIGSADLAVPAKAQAAALLRGLKIGTAGRDGSGLAPASASPAADAESIRMLGDHFEAWQAAAAARGFRLRYEDRSRDRRAVGGVVCDEIHHHYPDE</sequence>
<reference evidence="1 2" key="1">
    <citation type="submission" date="2020-08" db="EMBL/GenBank/DDBJ databases">
        <title>Cohnella phylogeny.</title>
        <authorList>
            <person name="Dunlap C."/>
        </authorList>
    </citation>
    <scope>NUCLEOTIDE SEQUENCE [LARGE SCALE GENOMIC DNA]</scope>
    <source>
        <strain evidence="1 2">DSM 103658</strain>
    </source>
</reference>
<protein>
    <submittedName>
        <fullName evidence="1">Uncharacterized protein</fullName>
    </submittedName>
</protein>
<organism evidence="1 2">
    <name type="scientific">Cohnella lubricantis</name>
    <dbReference type="NCBI Taxonomy" id="2163172"/>
    <lineage>
        <taxon>Bacteria</taxon>
        <taxon>Bacillati</taxon>
        <taxon>Bacillota</taxon>
        <taxon>Bacilli</taxon>
        <taxon>Bacillales</taxon>
        <taxon>Paenibacillaceae</taxon>
        <taxon>Cohnella</taxon>
    </lineage>
</organism>
<keyword evidence="2" id="KW-1185">Reference proteome</keyword>
<name>A0A841TKA3_9BACL</name>